<accession>A0AA36H409</accession>
<evidence type="ECO:0000313" key="2">
    <source>
        <dbReference type="Proteomes" id="UP001176961"/>
    </source>
</evidence>
<comment type="caution">
    <text evidence="1">The sequence shown here is derived from an EMBL/GenBank/DDBJ whole genome shotgun (WGS) entry which is preliminary data.</text>
</comment>
<dbReference type="EMBL" id="CATQJL010000305">
    <property type="protein sequence ID" value="CAJ0603345.1"/>
    <property type="molecule type" value="Genomic_DNA"/>
</dbReference>
<proteinExistence type="predicted"/>
<dbReference type="Proteomes" id="UP001176961">
    <property type="component" value="Unassembled WGS sequence"/>
</dbReference>
<sequence length="150" mass="17347">MIENLRRRKKSLDNVFTLRRIAQDRWTIEFEDTSYTITNSTYTCSLLRKGSHCSLCGLCPYSTFCTCPDNLKSGISCKHLHYWQMQHDDSGCVETLAITACSEDAENIAPTVPTLKTNKCSIPFWLLSTRRRKWISRHDVKNSNFSWTAK</sequence>
<dbReference type="AlphaFoldDB" id="A0AA36H409"/>
<evidence type="ECO:0008006" key="3">
    <source>
        <dbReference type="Google" id="ProtNLM"/>
    </source>
</evidence>
<protein>
    <recommendedName>
        <fullName evidence="3">SWIM-type domain-containing protein</fullName>
    </recommendedName>
</protein>
<evidence type="ECO:0000313" key="1">
    <source>
        <dbReference type="EMBL" id="CAJ0603345.1"/>
    </source>
</evidence>
<keyword evidence="2" id="KW-1185">Reference proteome</keyword>
<gene>
    <name evidence="1" type="ORF">CYNAS_LOCUS15328</name>
</gene>
<reference evidence="1" key="1">
    <citation type="submission" date="2023-07" db="EMBL/GenBank/DDBJ databases">
        <authorList>
            <consortium name="CYATHOMIX"/>
        </authorList>
    </citation>
    <scope>NUCLEOTIDE SEQUENCE</scope>
    <source>
        <strain evidence="1">N/A</strain>
    </source>
</reference>
<name>A0AA36H409_CYLNA</name>
<organism evidence="1 2">
    <name type="scientific">Cylicocyclus nassatus</name>
    <name type="common">Nematode worm</name>
    <dbReference type="NCBI Taxonomy" id="53992"/>
    <lineage>
        <taxon>Eukaryota</taxon>
        <taxon>Metazoa</taxon>
        <taxon>Ecdysozoa</taxon>
        <taxon>Nematoda</taxon>
        <taxon>Chromadorea</taxon>
        <taxon>Rhabditida</taxon>
        <taxon>Rhabditina</taxon>
        <taxon>Rhabditomorpha</taxon>
        <taxon>Strongyloidea</taxon>
        <taxon>Strongylidae</taxon>
        <taxon>Cylicocyclus</taxon>
    </lineage>
</organism>